<sequence>MSPFKKYNSVPFSMRRQFSTTAYKVQTWNKRFYHYCRVRIMMSAAAEQVAGGFSSAVIQRAVDKVIDFLESNYNLSHATEELLTKLHTSLTMVKAITEVADNQLITSTSLTKWLRNLHDAAYEAEDVLDKFDCQDIVLGKRKMSELVSSSIRALKSLVVPDESMKRLEYVVQKLDHLCATSNTFLELLKQSSSSSIKEGVGGETTSRVPVDVKLFGRDEVLELILRIILGSSGSEPESSSIRAKHGARYTIGGIDVIPIVGMSGVGKTTLAQVIYNHENVKGHFGHRAWVYVSKHFGVKRTLQEMLCSIKGNDSSFDRADSLETVVNNIQNVIRHGRFFLVLDSVWDEMCDQWSSLLTAIAGEVPGSVILVTTQSKRVADTVATMCQVPLAPLPWESFWSAFQYYAFGTTGPVAENNQTLLLIGNYLFDKDRLVNMWISHDFIEQSESGGTRLEDVGGKLFDELVQRSFFQATFDKRRYTMHDLVRALAIGVSSYECFLHKETSRRASPTARHLALQVSNQLHIHELNKYKNLRTILLFGHCDSTEICDVVDNMLANSRSIRVLDLSYLEVLTNMPAHISSLKKLRFFDLSFTRVNNLRNFPCNLHALYLRGYTRNSIPQSVNTLANLRHLYVDATALSLIPGIGQLSQLQELENFSVGKRNGFMINELKNMQELSGKICISNIHVIKNTLEAADANMIGKKHLEALVLKGRNVSKDVLEGLQPHSNLQELMIEGYGATTLPSWILQGHIFTKLQSIHVGSCRLLAVLPPFGKFASLKHLTLDNLPSVKHVDGTHFGCLPNLEDFKVSSMTSWIDWSHAEEDHGPLLPHLTRFELHNCPLLEKVPNLSSMSSLSELNISACGNFAKALPQYVGLLACLKKLRISYCDHPLLFSGHQLKSLDYLHLRKCGSLRLIDGLQCFPNLRDIDVLGCPGILTELQDQSVRQDEQDLLHLSSIVTDISLLNKNFFVPSVCALCIVYLEALHFTPEQEEWFGQLISVEKIEFAYCYFLQRLPSTLNRLTSLKVLSIRETKPLSLEGVVPQNLQELIMDGFVMEDNFKPGGSDWLNISHVPYIRLNGKTVQNLSINAASSSSNHQI</sequence>
<dbReference type="GO" id="GO:0051707">
    <property type="term" value="P:response to other organism"/>
    <property type="evidence" value="ECO:0007669"/>
    <property type="project" value="UniProtKB-ARBA"/>
</dbReference>
<dbReference type="Proteomes" id="UP000324705">
    <property type="component" value="Chromosome 5B"/>
</dbReference>
<dbReference type="Gramene" id="TRITD5Bv1G251020.1">
    <property type="protein sequence ID" value="TRITD5Bv1G251020.1"/>
    <property type="gene ID" value="TRITD5Bv1G251020"/>
</dbReference>
<feature type="domain" description="R13L1/DRL21-like LRR repeat region" evidence="10">
    <location>
        <begin position="666"/>
        <end position="784"/>
    </location>
</feature>
<keyword evidence="6" id="KW-0067">ATP-binding</keyword>
<dbReference type="SUPFAM" id="SSF52540">
    <property type="entry name" value="P-loop containing nucleoside triphosphate hydrolases"/>
    <property type="match status" value="1"/>
</dbReference>
<evidence type="ECO:0000256" key="4">
    <source>
        <dbReference type="ARBA" id="ARBA00022741"/>
    </source>
</evidence>
<dbReference type="PRINTS" id="PR00364">
    <property type="entry name" value="DISEASERSIST"/>
</dbReference>
<dbReference type="SUPFAM" id="SSF52058">
    <property type="entry name" value="L domain-like"/>
    <property type="match status" value="1"/>
</dbReference>
<evidence type="ECO:0000259" key="10">
    <source>
        <dbReference type="Pfam" id="PF25019"/>
    </source>
</evidence>
<gene>
    <name evidence="11" type="ORF">TRITD_5Bv1G251020</name>
</gene>
<accession>A0A9R1AUG4</accession>
<evidence type="ECO:0000256" key="2">
    <source>
        <dbReference type="ARBA" id="ARBA00022614"/>
    </source>
</evidence>
<keyword evidence="12" id="KW-1185">Reference proteome</keyword>
<dbReference type="PANTHER" id="PTHR36766">
    <property type="entry name" value="PLANT BROAD-SPECTRUM MILDEW RESISTANCE PROTEIN RPW8"/>
    <property type="match status" value="1"/>
</dbReference>
<evidence type="ECO:0000313" key="12">
    <source>
        <dbReference type="Proteomes" id="UP000324705"/>
    </source>
</evidence>
<dbReference type="InterPro" id="IPR056789">
    <property type="entry name" value="LRR_R13L1-DRL21"/>
</dbReference>
<reference evidence="11 12" key="1">
    <citation type="submission" date="2017-09" db="EMBL/GenBank/DDBJ databases">
        <authorList>
            <consortium name="International Durum Wheat Genome Sequencing Consortium (IDWGSC)"/>
            <person name="Milanesi L."/>
        </authorList>
    </citation>
    <scope>NUCLEOTIDE SEQUENCE [LARGE SCALE GENOMIC DNA]</scope>
    <source>
        <strain evidence="12">cv. Svevo</strain>
    </source>
</reference>
<keyword evidence="3" id="KW-0677">Repeat</keyword>
<feature type="domain" description="NB-ARC" evidence="7">
    <location>
        <begin position="253"/>
        <end position="406"/>
    </location>
</feature>
<dbReference type="EMBL" id="LT934120">
    <property type="protein sequence ID" value="VAI40656.1"/>
    <property type="molecule type" value="Genomic_DNA"/>
</dbReference>
<keyword evidence="4" id="KW-0547">Nucleotide-binding</keyword>
<dbReference type="SUPFAM" id="SSF52047">
    <property type="entry name" value="RNI-like"/>
    <property type="match status" value="1"/>
</dbReference>
<dbReference type="GO" id="GO:0005524">
    <property type="term" value="F:ATP binding"/>
    <property type="evidence" value="ECO:0007669"/>
    <property type="project" value="UniProtKB-KW"/>
</dbReference>
<evidence type="ECO:0000259" key="7">
    <source>
        <dbReference type="Pfam" id="PF00931"/>
    </source>
</evidence>
<keyword evidence="5" id="KW-0611">Plant defense</keyword>
<dbReference type="InterPro" id="IPR058922">
    <property type="entry name" value="WHD_DRP"/>
</dbReference>
<evidence type="ECO:0000256" key="1">
    <source>
        <dbReference type="ARBA" id="ARBA00008894"/>
    </source>
</evidence>
<evidence type="ECO:0000259" key="8">
    <source>
        <dbReference type="Pfam" id="PF18052"/>
    </source>
</evidence>
<evidence type="ECO:0000259" key="9">
    <source>
        <dbReference type="Pfam" id="PF23559"/>
    </source>
</evidence>
<evidence type="ECO:0000256" key="3">
    <source>
        <dbReference type="ARBA" id="ARBA00022737"/>
    </source>
</evidence>
<dbReference type="AlphaFoldDB" id="A0A9R1AUG4"/>
<evidence type="ECO:0000256" key="5">
    <source>
        <dbReference type="ARBA" id="ARBA00022821"/>
    </source>
</evidence>
<dbReference type="Pfam" id="PF00931">
    <property type="entry name" value="NB-ARC"/>
    <property type="match status" value="1"/>
</dbReference>
<dbReference type="Pfam" id="PF25019">
    <property type="entry name" value="LRR_R13L1-DRL21"/>
    <property type="match status" value="1"/>
</dbReference>
<dbReference type="Pfam" id="PF23559">
    <property type="entry name" value="WHD_DRP"/>
    <property type="match status" value="1"/>
</dbReference>
<name>A0A9R1AUG4_TRITD</name>
<dbReference type="Gene3D" id="1.20.5.4130">
    <property type="match status" value="1"/>
</dbReference>
<dbReference type="Pfam" id="PF18052">
    <property type="entry name" value="Rx_N"/>
    <property type="match status" value="1"/>
</dbReference>
<protein>
    <submittedName>
        <fullName evidence="11">Uncharacterized protein</fullName>
    </submittedName>
</protein>
<dbReference type="InterPro" id="IPR032675">
    <property type="entry name" value="LRR_dom_sf"/>
</dbReference>
<dbReference type="InterPro" id="IPR027417">
    <property type="entry name" value="P-loop_NTPase"/>
</dbReference>
<dbReference type="OMA" id="VRIMMSA"/>
<dbReference type="PANTHER" id="PTHR36766:SF60">
    <property type="entry name" value="NB-ARC DOMAIN-CONTAINING PROTEIN"/>
    <property type="match status" value="1"/>
</dbReference>
<keyword evidence="2" id="KW-0433">Leucine-rich repeat</keyword>
<dbReference type="GO" id="GO:0043531">
    <property type="term" value="F:ADP binding"/>
    <property type="evidence" value="ECO:0007669"/>
    <property type="project" value="InterPro"/>
</dbReference>
<comment type="similarity">
    <text evidence="1">Belongs to the disease resistance NB-LRR family.</text>
</comment>
<organism evidence="11 12">
    <name type="scientific">Triticum turgidum subsp. durum</name>
    <name type="common">Durum wheat</name>
    <name type="synonym">Triticum durum</name>
    <dbReference type="NCBI Taxonomy" id="4567"/>
    <lineage>
        <taxon>Eukaryota</taxon>
        <taxon>Viridiplantae</taxon>
        <taxon>Streptophyta</taxon>
        <taxon>Embryophyta</taxon>
        <taxon>Tracheophyta</taxon>
        <taxon>Spermatophyta</taxon>
        <taxon>Magnoliopsida</taxon>
        <taxon>Liliopsida</taxon>
        <taxon>Poales</taxon>
        <taxon>Poaceae</taxon>
        <taxon>BOP clade</taxon>
        <taxon>Pooideae</taxon>
        <taxon>Triticodae</taxon>
        <taxon>Triticeae</taxon>
        <taxon>Triticinae</taxon>
        <taxon>Triticum</taxon>
    </lineage>
</organism>
<dbReference type="Gene3D" id="3.40.50.300">
    <property type="entry name" value="P-loop containing nucleotide triphosphate hydrolases"/>
    <property type="match status" value="1"/>
</dbReference>
<dbReference type="InterPro" id="IPR041118">
    <property type="entry name" value="Rx_N"/>
</dbReference>
<proteinExistence type="inferred from homology"/>
<feature type="domain" description="Disease resistance N-terminal" evidence="8">
    <location>
        <begin position="57"/>
        <end position="135"/>
    </location>
</feature>
<feature type="domain" description="Disease resistance protein winged helix" evidence="9">
    <location>
        <begin position="425"/>
        <end position="489"/>
    </location>
</feature>
<dbReference type="Gene3D" id="3.80.10.10">
    <property type="entry name" value="Ribonuclease Inhibitor"/>
    <property type="match status" value="2"/>
</dbReference>
<evidence type="ECO:0000313" key="11">
    <source>
        <dbReference type="EMBL" id="VAI40656.1"/>
    </source>
</evidence>
<evidence type="ECO:0000256" key="6">
    <source>
        <dbReference type="ARBA" id="ARBA00022840"/>
    </source>
</evidence>
<dbReference type="InterPro" id="IPR002182">
    <property type="entry name" value="NB-ARC"/>
</dbReference>
<dbReference type="GO" id="GO:0006952">
    <property type="term" value="P:defense response"/>
    <property type="evidence" value="ECO:0007669"/>
    <property type="project" value="UniProtKB-KW"/>
</dbReference>